<dbReference type="GO" id="GO:0000287">
    <property type="term" value="F:magnesium ion binding"/>
    <property type="evidence" value="ECO:0007669"/>
    <property type="project" value="TreeGrafter"/>
</dbReference>
<dbReference type="PIRSF" id="PIRSF000388">
    <property type="entry name" value="Pantoate_hydroxy_MeTrfase"/>
    <property type="match status" value="1"/>
</dbReference>
<dbReference type="GO" id="GO:0005737">
    <property type="term" value="C:cytoplasm"/>
    <property type="evidence" value="ECO:0007669"/>
    <property type="project" value="TreeGrafter"/>
</dbReference>
<comment type="similarity">
    <text evidence="2">Belongs to the PanB family.</text>
</comment>
<name>A0A1W1D0M8_9ZZZZ</name>
<dbReference type="NCBIfam" id="NF001452">
    <property type="entry name" value="PRK00311.1"/>
    <property type="match status" value="1"/>
</dbReference>
<gene>
    <name evidence="5" type="ORF">MNB_SV-13-1426</name>
</gene>
<dbReference type="InterPro" id="IPR040442">
    <property type="entry name" value="Pyrv_kinase-like_dom_sf"/>
</dbReference>
<dbReference type="Gene3D" id="3.20.20.60">
    <property type="entry name" value="Phosphoenolpyruvate-binding domains"/>
    <property type="match status" value="1"/>
</dbReference>
<sequence>MGKSNDMSIHTPKIEKKVTLSTLRKMKGVEPITMVTAYDALFARLFDGEVEMILVGDSLNMSFLGKEDTLSATMDQMIYHTKAVCNGASRPIIVLDMPFGTYITPTIAVQNATRAYRETNAQAVKIEGGKERVEIVEALTKNSIAVLGHIGLMPQFVRADGGYKIRGKTQEDIEILVEDAKALEKAGVFALVVEGVKEEASRAITQAVSIPTIGIGAGNSTDGQVLVWSDMFGFFEAFTPKFVKKYMDGASQIREGIEAYRNDVKSKDFPSQKYSY</sequence>
<dbReference type="Pfam" id="PF02548">
    <property type="entry name" value="Pantoate_transf"/>
    <property type="match status" value="1"/>
</dbReference>
<dbReference type="GO" id="GO:0032259">
    <property type="term" value="P:methylation"/>
    <property type="evidence" value="ECO:0007669"/>
    <property type="project" value="UniProtKB-KW"/>
</dbReference>
<dbReference type="PANTHER" id="PTHR20881:SF0">
    <property type="entry name" value="3-METHYL-2-OXOBUTANOATE HYDROXYMETHYLTRANSFERASE"/>
    <property type="match status" value="1"/>
</dbReference>
<dbReference type="NCBIfam" id="TIGR00222">
    <property type="entry name" value="panB"/>
    <property type="match status" value="1"/>
</dbReference>
<evidence type="ECO:0000256" key="1">
    <source>
        <dbReference type="ARBA" id="ARBA00005033"/>
    </source>
</evidence>
<keyword evidence="4 5" id="KW-0808">Transferase</keyword>
<dbReference type="SUPFAM" id="SSF51621">
    <property type="entry name" value="Phosphoenolpyruvate/pyruvate domain"/>
    <property type="match status" value="1"/>
</dbReference>
<protein>
    <recommendedName>
        <fullName evidence="3">3-methyl-2-oxobutanoate hydroxymethyltransferase</fullName>
        <ecNumber evidence="3">2.1.2.11</ecNumber>
    </recommendedName>
</protein>
<dbReference type="GO" id="GO:0015940">
    <property type="term" value="P:pantothenate biosynthetic process"/>
    <property type="evidence" value="ECO:0007669"/>
    <property type="project" value="InterPro"/>
</dbReference>
<evidence type="ECO:0000256" key="4">
    <source>
        <dbReference type="ARBA" id="ARBA00022679"/>
    </source>
</evidence>
<dbReference type="HAMAP" id="MF_00156">
    <property type="entry name" value="PanB"/>
    <property type="match status" value="1"/>
</dbReference>
<dbReference type="GO" id="GO:0008168">
    <property type="term" value="F:methyltransferase activity"/>
    <property type="evidence" value="ECO:0007669"/>
    <property type="project" value="UniProtKB-KW"/>
</dbReference>
<dbReference type="CDD" id="cd06557">
    <property type="entry name" value="KPHMT-like"/>
    <property type="match status" value="1"/>
</dbReference>
<dbReference type="InterPro" id="IPR015813">
    <property type="entry name" value="Pyrv/PenolPyrv_kinase-like_dom"/>
</dbReference>
<dbReference type="EMBL" id="FPHM01000251">
    <property type="protein sequence ID" value="SFV71462.1"/>
    <property type="molecule type" value="Genomic_DNA"/>
</dbReference>
<dbReference type="PANTHER" id="PTHR20881">
    <property type="entry name" value="3-METHYL-2-OXOBUTANOATE HYDROXYMETHYLTRANSFERASE"/>
    <property type="match status" value="1"/>
</dbReference>
<dbReference type="GO" id="GO:0003864">
    <property type="term" value="F:3-methyl-2-oxobutanoate hydroxymethyltransferase activity"/>
    <property type="evidence" value="ECO:0007669"/>
    <property type="project" value="UniProtKB-EC"/>
</dbReference>
<organism evidence="5">
    <name type="scientific">hydrothermal vent metagenome</name>
    <dbReference type="NCBI Taxonomy" id="652676"/>
    <lineage>
        <taxon>unclassified sequences</taxon>
        <taxon>metagenomes</taxon>
        <taxon>ecological metagenomes</taxon>
    </lineage>
</organism>
<proteinExistence type="inferred from homology"/>
<evidence type="ECO:0000313" key="5">
    <source>
        <dbReference type="EMBL" id="SFV71462.1"/>
    </source>
</evidence>
<reference evidence="5" key="1">
    <citation type="submission" date="2016-10" db="EMBL/GenBank/DDBJ databases">
        <authorList>
            <person name="de Groot N.N."/>
        </authorList>
    </citation>
    <scope>NUCLEOTIDE SEQUENCE</scope>
</reference>
<dbReference type="AlphaFoldDB" id="A0A1W1D0M8"/>
<evidence type="ECO:0000256" key="3">
    <source>
        <dbReference type="ARBA" id="ARBA00012618"/>
    </source>
</evidence>
<dbReference type="EC" id="2.1.2.11" evidence="3"/>
<accession>A0A1W1D0M8</accession>
<evidence type="ECO:0000256" key="2">
    <source>
        <dbReference type="ARBA" id="ARBA00008676"/>
    </source>
</evidence>
<dbReference type="FunFam" id="3.20.20.60:FF:000003">
    <property type="entry name" value="3-methyl-2-oxobutanoate hydroxymethyltransferase"/>
    <property type="match status" value="1"/>
</dbReference>
<keyword evidence="5" id="KW-0489">Methyltransferase</keyword>
<comment type="pathway">
    <text evidence="1">Cofactor biosynthesis; (R)-pantothenate biosynthesis; (R)-pantoate from 3-methyl-2-oxobutanoate: step 1/2.</text>
</comment>
<dbReference type="InterPro" id="IPR003700">
    <property type="entry name" value="Pantoate_hydroxy_MeTrfase"/>
</dbReference>